<feature type="compositionally biased region" description="Low complexity" evidence="5">
    <location>
        <begin position="9"/>
        <end position="19"/>
    </location>
</feature>
<evidence type="ECO:0000256" key="4">
    <source>
        <dbReference type="PROSITE-ProRule" id="PRU00335"/>
    </source>
</evidence>
<dbReference type="PANTHER" id="PTHR30055:SF238">
    <property type="entry name" value="MYCOFACTOCIN BIOSYNTHESIS TRANSCRIPTIONAL REGULATOR MFTR-RELATED"/>
    <property type="match status" value="1"/>
</dbReference>
<dbReference type="Proteomes" id="UP000431744">
    <property type="component" value="Unassembled WGS sequence"/>
</dbReference>
<name>A0A6H9WLJ1_9MICO</name>
<feature type="DNA-binding region" description="H-T-H motif" evidence="4">
    <location>
        <begin position="65"/>
        <end position="84"/>
    </location>
</feature>
<evidence type="ECO:0000256" key="1">
    <source>
        <dbReference type="ARBA" id="ARBA00023015"/>
    </source>
</evidence>
<keyword evidence="8" id="KW-1185">Reference proteome</keyword>
<gene>
    <name evidence="7" type="ORF">F8O04_11945</name>
</gene>
<evidence type="ECO:0000259" key="6">
    <source>
        <dbReference type="PROSITE" id="PS50977"/>
    </source>
</evidence>
<dbReference type="InterPro" id="IPR050109">
    <property type="entry name" value="HTH-type_TetR-like_transc_reg"/>
</dbReference>
<reference evidence="7 8" key="1">
    <citation type="submission" date="2019-09" db="EMBL/GenBank/DDBJ databases">
        <title>Phylogeny of genus Pseudoclavibacter and closely related genus.</title>
        <authorList>
            <person name="Li Y."/>
        </authorList>
    </citation>
    <scope>NUCLEOTIDE SEQUENCE [LARGE SCALE GENOMIC DNA]</scope>
    <source>
        <strain evidence="7 8">EGI 60007</strain>
    </source>
</reference>
<dbReference type="EMBL" id="WBJY01000002">
    <property type="protein sequence ID" value="KAB1648392.1"/>
    <property type="molecule type" value="Genomic_DNA"/>
</dbReference>
<feature type="domain" description="HTH tetR-type" evidence="6">
    <location>
        <begin position="42"/>
        <end position="102"/>
    </location>
</feature>
<dbReference type="OrthoDB" id="4567939at2"/>
<sequence>MDPNEHSAADPPDGASADGAEGGETPQYSPDSELTLRERQRRRARADLVRATTEVIEHHGLDGATIERITRRAGTSRATLYAHFPGGRTELIEATYRAIGREIIANAERDAAMHDDWIDRVCAYQRSMLRLAKRRSLSVFYNIDGPHLFSLGRRRGSGSQRSLEAFVEILTRAENEGRIVTGLDIPGLAALLVGAIRETGIDATRSPGSTDGHTRAFRQLLEAISTPV</sequence>
<comment type="caution">
    <text evidence="7">The sequence shown here is derived from an EMBL/GenBank/DDBJ whole genome shotgun (WGS) entry which is preliminary data.</text>
</comment>
<dbReference type="RefSeq" id="WP_158029587.1">
    <property type="nucleotide sequence ID" value="NZ_BMHG01000001.1"/>
</dbReference>
<dbReference type="GO" id="GO:0003700">
    <property type="term" value="F:DNA-binding transcription factor activity"/>
    <property type="evidence" value="ECO:0007669"/>
    <property type="project" value="TreeGrafter"/>
</dbReference>
<dbReference type="AlphaFoldDB" id="A0A6H9WLJ1"/>
<keyword evidence="1" id="KW-0805">Transcription regulation</keyword>
<accession>A0A6H9WLJ1</accession>
<dbReference type="InterPro" id="IPR001647">
    <property type="entry name" value="HTH_TetR"/>
</dbReference>
<evidence type="ECO:0000256" key="3">
    <source>
        <dbReference type="ARBA" id="ARBA00023163"/>
    </source>
</evidence>
<dbReference type="GO" id="GO:0000976">
    <property type="term" value="F:transcription cis-regulatory region binding"/>
    <property type="evidence" value="ECO:0007669"/>
    <property type="project" value="TreeGrafter"/>
</dbReference>
<evidence type="ECO:0000256" key="2">
    <source>
        <dbReference type="ARBA" id="ARBA00023125"/>
    </source>
</evidence>
<dbReference type="SUPFAM" id="SSF46689">
    <property type="entry name" value="Homeodomain-like"/>
    <property type="match status" value="1"/>
</dbReference>
<organism evidence="7 8">
    <name type="scientific">Pseudoclavibacter endophyticus</name>
    <dbReference type="NCBI Taxonomy" id="1778590"/>
    <lineage>
        <taxon>Bacteria</taxon>
        <taxon>Bacillati</taxon>
        <taxon>Actinomycetota</taxon>
        <taxon>Actinomycetes</taxon>
        <taxon>Micrococcales</taxon>
        <taxon>Microbacteriaceae</taxon>
        <taxon>Pseudoclavibacter</taxon>
    </lineage>
</organism>
<evidence type="ECO:0000313" key="7">
    <source>
        <dbReference type="EMBL" id="KAB1648392.1"/>
    </source>
</evidence>
<keyword evidence="3" id="KW-0804">Transcription</keyword>
<proteinExistence type="predicted"/>
<dbReference type="PANTHER" id="PTHR30055">
    <property type="entry name" value="HTH-TYPE TRANSCRIPTIONAL REGULATOR RUTR"/>
    <property type="match status" value="1"/>
</dbReference>
<dbReference type="Pfam" id="PF00440">
    <property type="entry name" value="TetR_N"/>
    <property type="match status" value="1"/>
</dbReference>
<dbReference type="InterPro" id="IPR009057">
    <property type="entry name" value="Homeodomain-like_sf"/>
</dbReference>
<dbReference type="Gene3D" id="1.10.357.10">
    <property type="entry name" value="Tetracycline Repressor, domain 2"/>
    <property type="match status" value="1"/>
</dbReference>
<evidence type="ECO:0000256" key="5">
    <source>
        <dbReference type="SAM" id="MobiDB-lite"/>
    </source>
</evidence>
<protein>
    <submittedName>
        <fullName evidence="7">TetR/AcrR family transcriptional regulator</fullName>
    </submittedName>
</protein>
<evidence type="ECO:0000313" key="8">
    <source>
        <dbReference type="Proteomes" id="UP000431744"/>
    </source>
</evidence>
<keyword evidence="2 4" id="KW-0238">DNA-binding</keyword>
<feature type="region of interest" description="Disordered" evidence="5">
    <location>
        <begin position="1"/>
        <end position="41"/>
    </location>
</feature>
<dbReference type="PROSITE" id="PS50977">
    <property type="entry name" value="HTH_TETR_2"/>
    <property type="match status" value="1"/>
</dbReference>